<accession>A0A5J4RJ48</accession>
<sequence>MNQEIINVVNQIANEISLLFYSILEDEGVSVNKKVGKNTLASSNLRKDFETQIKTGNSIVIDCLFNHYIDFIEKGRTPKYKKRPPIDALRNWALNNGISTDNHTLFAISNAIWRDGYAPRPIFSKLEELIEKKFENEWSLYLFTAIIQELNTYFNE</sequence>
<evidence type="ECO:0000313" key="1">
    <source>
        <dbReference type="EMBL" id="KAA6333170.1"/>
    </source>
</evidence>
<name>A0A5J4RJ48_9ZZZZ</name>
<protein>
    <submittedName>
        <fullName evidence="1">Uncharacterized protein</fullName>
    </submittedName>
</protein>
<reference evidence="1" key="1">
    <citation type="submission" date="2019-03" db="EMBL/GenBank/DDBJ databases">
        <title>Single cell metagenomics reveals metabolic interactions within the superorganism composed of flagellate Streblomastix strix and complex community of Bacteroidetes bacteria on its surface.</title>
        <authorList>
            <person name="Treitli S.C."/>
            <person name="Kolisko M."/>
            <person name="Husnik F."/>
            <person name="Keeling P."/>
            <person name="Hampl V."/>
        </authorList>
    </citation>
    <scope>NUCLEOTIDE SEQUENCE</scope>
    <source>
        <strain evidence="1">STM</strain>
    </source>
</reference>
<dbReference type="AlphaFoldDB" id="A0A5J4RJ48"/>
<gene>
    <name evidence="1" type="ORF">EZS27_018397</name>
</gene>
<organism evidence="1">
    <name type="scientific">termite gut metagenome</name>
    <dbReference type="NCBI Taxonomy" id="433724"/>
    <lineage>
        <taxon>unclassified sequences</taxon>
        <taxon>metagenomes</taxon>
        <taxon>organismal metagenomes</taxon>
    </lineage>
</organism>
<dbReference type="EMBL" id="SNRY01001147">
    <property type="protein sequence ID" value="KAA6333170.1"/>
    <property type="molecule type" value="Genomic_DNA"/>
</dbReference>
<comment type="caution">
    <text evidence="1">The sequence shown here is derived from an EMBL/GenBank/DDBJ whole genome shotgun (WGS) entry which is preliminary data.</text>
</comment>
<proteinExistence type="predicted"/>